<keyword evidence="2" id="KW-1185">Reference proteome</keyword>
<dbReference type="AlphaFoldDB" id="A0A0D8HGC6"/>
<gene>
    <name evidence="1" type="ORF">AXFE_22540</name>
</gene>
<protein>
    <submittedName>
        <fullName evidence="1">Uncharacterized protein</fullName>
    </submittedName>
</protein>
<accession>A0A0D8HGC6</accession>
<proteinExistence type="predicted"/>
<evidence type="ECO:0000313" key="2">
    <source>
        <dbReference type="Proteomes" id="UP000032360"/>
    </source>
</evidence>
<name>A0A0D8HGC6_9ACTN</name>
<sequence>MGLIAHQSPLKYIGDGGQRLLVLFANNARTAGVIETMAVVHSTFE</sequence>
<organism evidence="1 2">
    <name type="scientific">Acidithrix ferrooxidans</name>
    <dbReference type="NCBI Taxonomy" id="1280514"/>
    <lineage>
        <taxon>Bacteria</taxon>
        <taxon>Bacillati</taxon>
        <taxon>Actinomycetota</taxon>
        <taxon>Acidimicrobiia</taxon>
        <taxon>Acidimicrobiales</taxon>
        <taxon>Acidimicrobiaceae</taxon>
        <taxon>Acidithrix</taxon>
    </lineage>
</organism>
<dbReference type="Proteomes" id="UP000032360">
    <property type="component" value="Unassembled WGS sequence"/>
</dbReference>
<evidence type="ECO:0000313" key="1">
    <source>
        <dbReference type="EMBL" id="KJF16899.1"/>
    </source>
</evidence>
<reference evidence="1 2" key="1">
    <citation type="submission" date="2015-01" db="EMBL/GenBank/DDBJ databases">
        <title>Draft genome of the acidophilic iron oxidizer Acidithrix ferrooxidans strain Py-F3.</title>
        <authorList>
            <person name="Poehlein A."/>
            <person name="Eisen S."/>
            <person name="Schloemann M."/>
            <person name="Johnson B.D."/>
            <person name="Daniel R."/>
            <person name="Muehling M."/>
        </authorList>
    </citation>
    <scope>NUCLEOTIDE SEQUENCE [LARGE SCALE GENOMIC DNA]</scope>
    <source>
        <strain evidence="1 2">Py-F3</strain>
    </source>
</reference>
<comment type="caution">
    <text evidence="1">The sequence shown here is derived from an EMBL/GenBank/DDBJ whole genome shotgun (WGS) entry which is preliminary data.</text>
</comment>
<dbReference type="EMBL" id="JXYS01000071">
    <property type="protein sequence ID" value="KJF16899.1"/>
    <property type="molecule type" value="Genomic_DNA"/>
</dbReference>